<organism evidence="2 3">
    <name type="scientific">Ephemerocybe angulata</name>
    <dbReference type="NCBI Taxonomy" id="980116"/>
    <lineage>
        <taxon>Eukaryota</taxon>
        <taxon>Fungi</taxon>
        <taxon>Dikarya</taxon>
        <taxon>Basidiomycota</taxon>
        <taxon>Agaricomycotina</taxon>
        <taxon>Agaricomycetes</taxon>
        <taxon>Agaricomycetidae</taxon>
        <taxon>Agaricales</taxon>
        <taxon>Agaricineae</taxon>
        <taxon>Psathyrellaceae</taxon>
        <taxon>Ephemerocybe</taxon>
    </lineage>
</organism>
<keyword evidence="3" id="KW-1185">Reference proteome</keyword>
<accession>A0A8H6IH36</accession>
<feature type="compositionally biased region" description="Basic and acidic residues" evidence="1">
    <location>
        <begin position="576"/>
        <end position="588"/>
    </location>
</feature>
<reference evidence="2 3" key="1">
    <citation type="submission" date="2020-07" db="EMBL/GenBank/DDBJ databases">
        <title>Comparative genomics of pyrophilous fungi reveals a link between fire events and developmental genes.</title>
        <authorList>
            <consortium name="DOE Joint Genome Institute"/>
            <person name="Steindorff A.S."/>
            <person name="Carver A."/>
            <person name="Calhoun S."/>
            <person name="Stillman K."/>
            <person name="Liu H."/>
            <person name="Lipzen A."/>
            <person name="Pangilinan J."/>
            <person name="Labutti K."/>
            <person name="Bruns T.D."/>
            <person name="Grigoriev I.V."/>
        </authorList>
    </citation>
    <scope>NUCLEOTIDE SEQUENCE [LARGE SCALE GENOMIC DNA]</scope>
    <source>
        <strain evidence="2 3">CBS 144469</strain>
    </source>
</reference>
<protein>
    <submittedName>
        <fullName evidence="2">Uncharacterized protein</fullName>
    </submittedName>
</protein>
<evidence type="ECO:0000256" key="1">
    <source>
        <dbReference type="SAM" id="MobiDB-lite"/>
    </source>
</evidence>
<dbReference type="EMBL" id="JACGCI010000004">
    <property type="protein sequence ID" value="KAF6764197.1"/>
    <property type="molecule type" value="Genomic_DNA"/>
</dbReference>
<dbReference type="Proteomes" id="UP000521943">
    <property type="component" value="Unassembled WGS sequence"/>
</dbReference>
<sequence>MPVTGLRHYREEIVSLPNRDRRLPVIYEAFNHPFDLVQNGGRTFIIKMNTHPAAMNEAAMFERSMEVPQGQLPELEAAGLLQMNKGDFLLGRDLSSTNPEKDLVIAWVVGRESIDPVLMKKLEDAIKKALGKRNTRTPTKVYMEDGASPVGKPTNRSYNIAVGVERPKVAIAPQANLKNGVSTPFKECAQDLSKAITPVAMANFEVIPQSLQDKIRERSEILGLPHIGHSGNYAYHTIQCNISAAKNGALLVHQLGTVGGAHFDNHDSPGHYSNMVTHCDLPHGWNPGYFHLLALGVFVILENGLGFNFQGNRKHGGSGPFAPDDAAEDVPWAYRFAGICYPPAEMVGQECRYRLAALGGGGHEGLHLTPEMMNPTCVFLPFMTTGATRALWFRDALSIMDRQSYVNFVARTLYDVNRYFLNQAPEEIRLDFDNDRFFPLISFDDEDGSRGQAEVWKYAPPVGKDRAPGFQEKWKEAAIGWAKHVEQMTLMLPCKSLPIQGADAVTDSRKSSSTGDHVELDTAAALNADQAEAGPSGMVIGGGPKRSHPENEIEAVAVQSRKRARTEKVQSSVTREGNREESDGKDSYTFRVVGTRKNSVRRDHQEEHSGGSDEDGAPEAPASLQDDGSRGNSKQTKKGTSDTTMRKKPAAGISSKRKQKVKDGRAQPEKPSVVVSFILLLKLRPGNLYPFLQQSSIQQLQREVMELAAEREAVEAQASEGSAESAEFVLEEACESIKSHPLDLENLAKVSTILKCSSQVHAGLLHQQHTARESRRTIVMATLESWRWMQLTLPKLARDLQEGDRRHLRRTKTWLAKLVVMLQGEVRGIKEEVLISATQCGFPKAIVDMARFQNKWARRVNLTEPEVQTIVSDAVSSIVMEWMGWARGKQEKQAWFLHTIVSALDEEVVTMDYVWALISQLKCNDIILGPNPHRCTYPKALEGFVRSLERHPIRDPKSSEGQVYQVYAQLYRGDIDTTAIELPTPNGSWEQFIDMLSTSNQYVRDPKSPPSNVKFHRLLSDDPDFYLPLREMAPSRVRSRSEHGPYRQGVIETPSGIFSAVVWRAITFRSAFSAEYMLFENSDELQALVDTLVEERPDVRANNTSASESQPFFCNKAAYGQPSGRALKYHTTYWETVENLNWNAFATSEPSFRQVLEYFRPARQLGSTKQLFPQLGDLGRLTLAGDLVYAGICEMPTTKEMAEAIVELNSGATAGLKALQYMTDQWPSTREEKVEVVAAALTSLLDLLHDSLGEEAFAEMGLDLISLEHSLCKFSRALRKKAL</sequence>
<proteinExistence type="predicted"/>
<dbReference type="OrthoDB" id="3061143at2759"/>
<comment type="caution">
    <text evidence="2">The sequence shown here is derived from an EMBL/GenBank/DDBJ whole genome shotgun (WGS) entry which is preliminary data.</text>
</comment>
<gene>
    <name evidence="2" type="ORF">DFP72DRAFT_799814</name>
</gene>
<feature type="compositionally biased region" description="Basic and acidic residues" evidence="1">
    <location>
        <begin position="600"/>
        <end position="611"/>
    </location>
</feature>
<name>A0A8H6IH36_9AGAR</name>
<feature type="region of interest" description="Disordered" evidence="1">
    <location>
        <begin position="527"/>
        <end position="667"/>
    </location>
</feature>
<evidence type="ECO:0000313" key="2">
    <source>
        <dbReference type="EMBL" id="KAF6764197.1"/>
    </source>
</evidence>
<evidence type="ECO:0000313" key="3">
    <source>
        <dbReference type="Proteomes" id="UP000521943"/>
    </source>
</evidence>